<name>A0AA41VIP7_PAPNU</name>
<keyword evidence="6" id="KW-1185">Reference proteome</keyword>
<dbReference type="InterPro" id="IPR025287">
    <property type="entry name" value="WAK_GUB"/>
</dbReference>
<sequence length="226" mass="24621">MLLKISISSFSLAAAEFSDEIVQAKQGCQSKCGNVTIPYPFGIGNGCFKIDTDDKFNDDYINYRIICNTSYNPPKPFITASGNQLEVLSISDTEARIKNSFISFGCNSNSGLPVSFDYEDGYAALNLKNAPFTVSNTKNNVFGIGCGTDGVTFWTPDDSHSLNIERQYCQSSCEINEIMIESPCKSSGYMCCKTTIPKGLKIFDGSVWMPTAEGLGAPNSCRFALL</sequence>
<organism evidence="5 6">
    <name type="scientific">Papaver nudicaule</name>
    <name type="common">Iceland poppy</name>
    <dbReference type="NCBI Taxonomy" id="74823"/>
    <lineage>
        <taxon>Eukaryota</taxon>
        <taxon>Viridiplantae</taxon>
        <taxon>Streptophyta</taxon>
        <taxon>Embryophyta</taxon>
        <taxon>Tracheophyta</taxon>
        <taxon>Spermatophyta</taxon>
        <taxon>Magnoliopsida</taxon>
        <taxon>Ranunculales</taxon>
        <taxon>Papaveraceae</taxon>
        <taxon>Papaveroideae</taxon>
        <taxon>Papaver</taxon>
    </lineage>
</organism>
<dbReference type="GO" id="GO:0016020">
    <property type="term" value="C:membrane"/>
    <property type="evidence" value="ECO:0007669"/>
    <property type="project" value="UniProtKB-SubCell"/>
</dbReference>
<evidence type="ECO:0000259" key="4">
    <source>
        <dbReference type="Pfam" id="PF13947"/>
    </source>
</evidence>
<feature type="signal peptide" evidence="3">
    <location>
        <begin position="1"/>
        <end position="15"/>
    </location>
</feature>
<evidence type="ECO:0000256" key="1">
    <source>
        <dbReference type="ARBA" id="ARBA00004167"/>
    </source>
</evidence>
<accession>A0AA41VIP7</accession>
<dbReference type="PANTHER" id="PTHR33491">
    <property type="entry name" value="OSJNBA0016N04.9 PROTEIN"/>
    <property type="match status" value="1"/>
</dbReference>
<dbReference type="AlphaFoldDB" id="A0AA41VIP7"/>
<keyword evidence="2 3" id="KW-0732">Signal</keyword>
<evidence type="ECO:0000256" key="3">
    <source>
        <dbReference type="SAM" id="SignalP"/>
    </source>
</evidence>
<dbReference type="GO" id="GO:0030247">
    <property type="term" value="F:polysaccharide binding"/>
    <property type="evidence" value="ECO:0007669"/>
    <property type="project" value="InterPro"/>
</dbReference>
<feature type="domain" description="Wall-associated receptor kinase galacturonan-binding" evidence="4">
    <location>
        <begin position="28"/>
        <end position="97"/>
    </location>
</feature>
<reference evidence="5" key="1">
    <citation type="submission" date="2022-03" db="EMBL/GenBank/DDBJ databases">
        <title>A functionally conserved STORR gene fusion in Papaver species that diverged 16.8 million years ago.</title>
        <authorList>
            <person name="Catania T."/>
        </authorList>
    </citation>
    <scope>NUCLEOTIDE SEQUENCE</scope>
    <source>
        <strain evidence="5">S-191538</strain>
    </source>
</reference>
<feature type="non-terminal residue" evidence="5">
    <location>
        <position position="226"/>
    </location>
</feature>
<protein>
    <recommendedName>
        <fullName evidence="4">Wall-associated receptor kinase galacturonan-binding domain-containing protein</fullName>
    </recommendedName>
</protein>
<dbReference type="Proteomes" id="UP001177140">
    <property type="component" value="Unassembled WGS sequence"/>
</dbReference>
<feature type="chain" id="PRO_5041256628" description="Wall-associated receptor kinase galacturonan-binding domain-containing protein" evidence="3">
    <location>
        <begin position="16"/>
        <end position="226"/>
    </location>
</feature>
<gene>
    <name evidence="5" type="ORF">MKW94_029353</name>
</gene>
<evidence type="ECO:0000256" key="2">
    <source>
        <dbReference type="ARBA" id="ARBA00022729"/>
    </source>
</evidence>
<comment type="subcellular location">
    <subcellularLocation>
        <location evidence="1">Membrane</location>
        <topology evidence="1">Single-pass membrane protein</topology>
    </subcellularLocation>
</comment>
<dbReference type="EMBL" id="JAJJMA010229931">
    <property type="protein sequence ID" value="MCL7041990.1"/>
    <property type="molecule type" value="Genomic_DNA"/>
</dbReference>
<dbReference type="Pfam" id="PF13947">
    <property type="entry name" value="GUB_WAK_bind"/>
    <property type="match status" value="1"/>
</dbReference>
<comment type="caution">
    <text evidence="5">The sequence shown here is derived from an EMBL/GenBank/DDBJ whole genome shotgun (WGS) entry which is preliminary data.</text>
</comment>
<evidence type="ECO:0000313" key="6">
    <source>
        <dbReference type="Proteomes" id="UP001177140"/>
    </source>
</evidence>
<proteinExistence type="predicted"/>
<evidence type="ECO:0000313" key="5">
    <source>
        <dbReference type="EMBL" id="MCL7041990.1"/>
    </source>
</evidence>